<dbReference type="PRINTS" id="PR00313">
    <property type="entry name" value="CABNDNGRPT"/>
</dbReference>
<dbReference type="InterPro" id="IPR001343">
    <property type="entry name" value="Hemolysn_Ca-bd"/>
</dbReference>
<dbReference type="SUPFAM" id="SSF51120">
    <property type="entry name" value="beta-Roll"/>
    <property type="match status" value="1"/>
</dbReference>
<reference evidence="1 2" key="1">
    <citation type="submission" date="2018-09" db="EMBL/GenBank/DDBJ databases">
        <title>Metagenome Assembled Genomes from an Advanced Water Purification Facility.</title>
        <authorList>
            <person name="Stamps B.W."/>
            <person name="Spear J.R."/>
        </authorList>
    </citation>
    <scope>NUCLEOTIDE SEQUENCE [LARGE SCALE GENOMIC DNA]</scope>
    <source>
        <strain evidence="1">Bin_54_1</strain>
    </source>
</reference>
<dbReference type="PROSITE" id="PS00330">
    <property type="entry name" value="HEMOLYSIN_CALCIUM"/>
    <property type="match status" value="2"/>
</dbReference>
<dbReference type="InterPro" id="IPR018511">
    <property type="entry name" value="Hemolysin-typ_Ca-bd_CS"/>
</dbReference>
<evidence type="ECO:0000313" key="2">
    <source>
        <dbReference type="Proteomes" id="UP000321055"/>
    </source>
</evidence>
<dbReference type="Pfam" id="PF00353">
    <property type="entry name" value="HemolysinCabind"/>
    <property type="match status" value="3"/>
</dbReference>
<dbReference type="EMBL" id="SSFX01000059">
    <property type="protein sequence ID" value="TXI28108.1"/>
    <property type="molecule type" value="Genomic_DNA"/>
</dbReference>
<dbReference type="InterPro" id="IPR011049">
    <property type="entry name" value="Serralysin-like_metalloprot_C"/>
</dbReference>
<evidence type="ECO:0000313" key="1">
    <source>
        <dbReference type="EMBL" id="TXI28108.1"/>
    </source>
</evidence>
<dbReference type="Proteomes" id="UP000321055">
    <property type="component" value="Unassembled WGS sequence"/>
</dbReference>
<accession>A0A5C7VVF9</accession>
<gene>
    <name evidence="1" type="ORF">E6Q60_08180</name>
</gene>
<protein>
    <submittedName>
        <fullName evidence="1">Calcium-binding protein</fullName>
    </submittedName>
</protein>
<dbReference type="Gene3D" id="2.150.10.10">
    <property type="entry name" value="Serralysin-like metalloprotease, C-terminal"/>
    <property type="match status" value="1"/>
</dbReference>
<name>A0A5C7VVF9_9PROT</name>
<dbReference type="AlphaFoldDB" id="A0A5C7VVF9"/>
<organism evidence="1 2">
    <name type="scientific">Nitrosomonas oligotropha</name>
    <dbReference type="NCBI Taxonomy" id="42354"/>
    <lineage>
        <taxon>Bacteria</taxon>
        <taxon>Pseudomonadati</taxon>
        <taxon>Pseudomonadota</taxon>
        <taxon>Betaproteobacteria</taxon>
        <taxon>Nitrosomonadales</taxon>
        <taxon>Nitrosomonadaceae</taxon>
        <taxon>Nitrosomonas</taxon>
    </lineage>
</organism>
<proteinExistence type="predicted"/>
<comment type="caution">
    <text evidence="1">The sequence shown here is derived from an EMBL/GenBank/DDBJ whole genome shotgun (WGS) entry which is preliminary data.</text>
</comment>
<sequence length="848" mass="83850">MAISKDLETQILKIVAGLFNAAPGGTNLTELANLVEGGMSISQLSDALAANALFTKGIMAGKVTTDEQVAVLMDHFGVVADSDPASAGSQAEAYFTQQIENHAGFGKIVYDAVTFLASTTDTAFTAAATLLANKALVAAAYSRANSSSDLTTLQNVLSTVTGTAPYTDDDINAVLEGSGSTGQTYTLTTSIDVLTGTTGNDAFIGDAGTVSAADQINGGAGKDTLTVYTAASVDDIGATTAVENLALINSTAGFDTSSSSATAITFDNATTAQTYTVGSGVSSTIKNMANAESITITNSASATSGNLTFDAMGTTADVTVNYDGAALTAVNVAATGHASFVALASTGSIATVNVTGSQDLQLTLTGETTVTTLNASALTGGLTSDLGASASNTTVTTGSGDDTITAVAAVNYSITLGAGDDTLITADAAGETTTADTLAGGDGTDTLGIASAEAVGLDDDDVADNAVLAKITGFEQLRITDALGGDLAIDNLGYNYIQFANNAIAADRTITGFSSGATVEFRGANNAGNDYIIGMTGATGAGTNSDTLNVNLNADLTANDTSYTALLDLEGINIINVAANDRDTSTDPDTDSDGQEGYVIDLAGGTAGHSANISTVNISGAQQVSYTVNAATTALSTVNASTATGNIIVDASAFAGTQGITITTNSGIDTLTGSTLADIISAGAGDDDITGGTGADSLTGGDGADTFNFDETADFTAATAATLATNADVITDFTKASDILSLTGGANWSIVAGGSGGAGQAVLNAEGIATSFNAADDTLAERITAVESAIATGAAAAGQYAVFEFGSDSYVFVSEGTDGVGAGDMLVKLTGVTGLTDSTISTTDLIIG</sequence>
<dbReference type="GO" id="GO:0005509">
    <property type="term" value="F:calcium ion binding"/>
    <property type="evidence" value="ECO:0007669"/>
    <property type="project" value="InterPro"/>
</dbReference>